<evidence type="ECO:0000313" key="6">
    <source>
        <dbReference type="EMBL" id="SFP91861.1"/>
    </source>
</evidence>
<gene>
    <name evidence="6" type="ORF">SAMN05444277_103150</name>
</gene>
<evidence type="ECO:0000259" key="5">
    <source>
        <dbReference type="Pfam" id="PF21546"/>
    </source>
</evidence>
<accession>A0A1I5U9E6</accession>
<dbReference type="PANTHER" id="PTHR10196">
    <property type="entry name" value="SUGAR KINASE"/>
    <property type="match status" value="1"/>
</dbReference>
<dbReference type="CDD" id="cd07772">
    <property type="entry name" value="ASKHA_NBD_FGGY_NaCK-like"/>
    <property type="match status" value="1"/>
</dbReference>
<reference evidence="6 7" key="1">
    <citation type="submission" date="2016-10" db="EMBL/GenBank/DDBJ databases">
        <authorList>
            <person name="de Groot N.N."/>
        </authorList>
    </citation>
    <scope>NUCLEOTIDE SEQUENCE [LARGE SCALE GENOMIC DNA]</scope>
    <source>
        <strain evidence="6 7">DSM 28286</strain>
    </source>
</reference>
<dbReference type="InterPro" id="IPR018484">
    <property type="entry name" value="FGGY_N"/>
</dbReference>
<dbReference type="Pfam" id="PF21546">
    <property type="entry name" value="FGGY_C_2"/>
    <property type="match status" value="1"/>
</dbReference>
<dbReference type="Gene3D" id="3.30.420.40">
    <property type="match status" value="2"/>
</dbReference>
<dbReference type="GO" id="GO:0004856">
    <property type="term" value="F:D-xylulokinase activity"/>
    <property type="evidence" value="ECO:0007669"/>
    <property type="project" value="TreeGrafter"/>
</dbReference>
<evidence type="ECO:0000256" key="1">
    <source>
        <dbReference type="ARBA" id="ARBA00009156"/>
    </source>
</evidence>
<feature type="domain" description="Carbohydrate kinase FGGY N-terminal" evidence="4">
    <location>
        <begin position="7"/>
        <end position="217"/>
    </location>
</feature>
<dbReference type="Proteomes" id="UP000199031">
    <property type="component" value="Unassembled WGS sequence"/>
</dbReference>
<evidence type="ECO:0000256" key="3">
    <source>
        <dbReference type="ARBA" id="ARBA00022777"/>
    </source>
</evidence>
<proteinExistence type="inferred from homology"/>
<dbReference type="InterPro" id="IPR043129">
    <property type="entry name" value="ATPase_NBD"/>
</dbReference>
<sequence>MNNQNVIAIFDVGKTNKKLFLFDEQYNIVHEESTKLNEIKDEDGFECEDVQTLTNWIREKFIEVSSNNKYNIQAINFSGYGASFVHVDKNGKPVTPLYNYLKPYPQKLQQEFYAAYGGESLIARQTASPVLGHLNSGMQLYWLKHTKPDVFAAIKHSLHLPQYLSFIISSTPSSDLTSIGCHTQLWHFQKGKYHNWVCKEDIDIKFPAIFKSNAVVQIESGSNNIAVGVGLHDSSAALIPYLKLFKEPFVLISTGTWCISLNPFNASILTDYELHNDCLCYLTYEGKPVKASRLFAGYEHEQQVKKLAQHFNTSEDYYKTVLFDNDLMQNLDLKIATKTISNQSAMVHRSAFEKRNLQHFKTYEEAYHQLISDIIAQQVFSTKLVLTNTPVKQIFVDGGFGNNDIYMNLLAAAFPNIKVFAASIPQASALGAALALHDHTHGASPVPDLIQLKYFPVKKN</sequence>
<dbReference type="STRING" id="1465490.SAMN05444277_103150"/>
<dbReference type="Pfam" id="PF00370">
    <property type="entry name" value="FGGY_N"/>
    <property type="match status" value="1"/>
</dbReference>
<comment type="similarity">
    <text evidence="1">Belongs to the FGGY kinase family.</text>
</comment>
<dbReference type="GO" id="GO:0005997">
    <property type="term" value="P:xylulose metabolic process"/>
    <property type="evidence" value="ECO:0007669"/>
    <property type="project" value="TreeGrafter"/>
</dbReference>
<keyword evidence="2" id="KW-0808">Transferase</keyword>
<dbReference type="OrthoDB" id="9786272at2"/>
<dbReference type="EMBL" id="FOXQ01000003">
    <property type="protein sequence ID" value="SFP91861.1"/>
    <property type="molecule type" value="Genomic_DNA"/>
</dbReference>
<dbReference type="GO" id="GO:0005829">
    <property type="term" value="C:cytosol"/>
    <property type="evidence" value="ECO:0007669"/>
    <property type="project" value="TreeGrafter"/>
</dbReference>
<organism evidence="6 7">
    <name type="scientific">Parafilimonas terrae</name>
    <dbReference type="NCBI Taxonomy" id="1465490"/>
    <lineage>
        <taxon>Bacteria</taxon>
        <taxon>Pseudomonadati</taxon>
        <taxon>Bacteroidota</taxon>
        <taxon>Chitinophagia</taxon>
        <taxon>Chitinophagales</taxon>
        <taxon>Chitinophagaceae</taxon>
        <taxon>Parafilimonas</taxon>
    </lineage>
</organism>
<name>A0A1I5U9E6_9BACT</name>
<evidence type="ECO:0000259" key="4">
    <source>
        <dbReference type="Pfam" id="PF00370"/>
    </source>
</evidence>
<feature type="domain" description="Carbohydrate kinase FGGY C-terminal" evidence="5">
    <location>
        <begin position="247"/>
        <end position="437"/>
    </location>
</feature>
<keyword evidence="7" id="KW-1185">Reference proteome</keyword>
<keyword evidence="3 6" id="KW-0418">Kinase</keyword>
<dbReference type="AlphaFoldDB" id="A0A1I5U9E6"/>
<evidence type="ECO:0000313" key="7">
    <source>
        <dbReference type="Proteomes" id="UP000199031"/>
    </source>
</evidence>
<dbReference type="PANTHER" id="PTHR10196:SF57">
    <property type="entry name" value="XYLULOSE KINASE"/>
    <property type="match status" value="1"/>
</dbReference>
<dbReference type="RefSeq" id="WP_090656670.1">
    <property type="nucleotide sequence ID" value="NZ_FOXQ01000003.1"/>
</dbReference>
<evidence type="ECO:0000256" key="2">
    <source>
        <dbReference type="ARBA" id="ARBA00022679"/>
    </source>
</evidence>
<dbReference type="InterPro" id="IPR049382">
    <property type="entry name" value="FGGY_C_2"/>
</dbReference>
<dbReference type="SUPFAM" id="SSF53067">
    <property type="entry name" value="Actin-like ATPase domain"/>
    <property type="match status" value="2"/>
</dbReference>
<protein>
    <submittedName>
        <fullName evidence="6">Sugar (Pentulose or hexulose) kinase</fullName>
    </submittedName>
</protein>